<feature type="region of interest" description="Disordered" evidence="1">
    <location>
        <begin position="90"/>
        <end position="178"/>
    </location>
</feature>
<accession>A0A2J6SL98</accession>
<organism evidence="2 3">
    <name type="scientific">Hyaloscypha bicolor E</name>
    <dbReference type="NCBI Taxonomy" id="1095630"/>
    <lineage>
        <taxon>Eukaryota</taxon>
        <taxon>Fungi</taxon>
        <taxon>Dikarya</taxon>
        <taxon>Ascomycota</taxon>
        <taxon>Pezizomycotina</taxon>
        <taxon>Leotiomycetes</taxon>
        <taxon>Helotiales</taxon>
        <taxon>Hyaloscyphaceae</taxon>
        <taxon>Hyaloscypha</taxon>
        <taxon>Hyaloscypha bicolor</taxon>
    </lineage>
</organism>
<dbReference type="InParanoid" id="A0A2J6SL98"/>
<dbReference type="EMBL" id="KZ613912">
    <property type="protein sequence ID" value="PMD51536.1"/>
    <property type="molecule type" value="Genomic_DNA"/>
</dbReference>
<evidence type="ECO:0000313" key="3">
    <source>
        <dbReference type="Proteomes" id="UP000235371"/>
    </source>
</evidence>
<feature type="compositionally biased region" description="Basic and acidic residues" evidence="1">
    <location>
        <begin position="117"/>
        <end position="178"/>
    </location>
</feature>
<gene>
    <name evidence="2" type="ORF">K444DRAFT_233879</name>
</gene>
<dbReference type="AlphaFoldDB" id="A0A2J6SL98"/>
<evidence type="ECO:0000313" key="2">
    <source>
        <dbReference type="EMBL" id="PMD51536.1"/>
    </source>
</evidence>
<evidence type="ECO:0000256" key="1">
    <source>
        <dbReference type="SAM" id="MobiDB-lite"/>
    </source>
</evidence>
<proteinExistence type="predicted"/>
<dbReference type="GeneID" id="36579337"/>
<sequence>MCTKSSPSGADWDAQTLCTETIGESSAGHPSGDIPSDEPRNCDEIACHCNGWTKLKDSSEGGGYKTIGLIAHIICDAKVPWAFYIGKEVEIRPGTSVEKQKGQSQKTRNYEKQPNPHQRDETRKNNKQNEGDKKLQSSSDRTRSEALFEPGRLRQRIDRRRGAVDRGKPSNLEKELGD</sequence>
<dbReference type="RefSeq" id="XP_024728440.1">
    <property type="nucleotide sequence ID" value="XM_024871255.1"/>
</dbReference>
<name>A0A2J6SL98_9HELO</name>
<dbReference type="Proteomes" id="UP000235371">
    <property type="component" value="Unassembled WGS sequence"/>
</dbReference>
<feature type="region of interest" description="Disordered" evidence="1">
    <location>
        <begin position="1"/>
        <end position="37"/>
    </location>
</feature>
<keyword evidence="3" id="KW-1185">Reference proteome</keyword>
<reference evidence="2 3" key="1">
    <citation type="submission" date="2016-04" db="EMBL/GenBank/DDBJ databases">
        <title>A degradative enzymes factory behind the ericoid mycorrhizal symbiosis.</title>
        <authorList>
            <consortium name="DOE Joint Genome Institute"/>
            <person name="Martino E."/>
            <person name="Morin E."/>
            <person name="Grelet G."/>
            <person name="Kuo A."/>
            <person name="Kohler A."/>
            <person name="Daghino S."/>
            <person name="Barry K."/>
            <person name="Choi C."/>
            <person name="Cichocki N."/>
            <person name="Clum A."/>
            <person name="Copeland A."/>
            <person name="Hainaut M."/>
            <person name="Haridas S."/>
            <person name="Labutti K."/>
            <person name="Lindquist E."/>
            <person name="Lipzen A."/>
            <person name="Khouja H.-R."/>
            <person name="Murat C."/>
            <person name="Ohm R."/>
            <person name="Olson A."/>
            <person name="Spatafora J."/>
            <person name="Veneault-Fourrey C."/>
            <person name="Henrissat B."/>
            <person name="Grigoriev I."/>
            <person name="Martin F."/>
            <person name="Perotto S."/>
        </authorList>
    </citation>
    <scope>NUCLEOTIDE SEQUENCE [LARGE SCALE GENOMIC DNA]</scope>
    <source>
        <strain evidence="2 3">E</strain>
    </source>
</reference>
<protein>
    <submittedName>
        <fullName evidence="2">Uncharacterized protein</fullName>
    </submittedName>
</protein>